<protein>
    <recommendedName>
        <fullName evidence="3">Histone deacetylase</fullName>
    </recommendedName>
</protein>
<name>A0A931MWL6_9BACI</name>
<dbReference type="EMBL" id="JADZSC010000003">
    <property type="protein sequence ID" value="MBH0231406.1"/>
    <property type="molecule type" value="Genomic_DNA"/>
</dbReference>
<keyword evidence="2" id="KW-1185">Reference proteome</keyword>
<evidence type="ECO:0000313" key="2">
    <source>
        <dbReference type="Proteomes" id="UP000614490"/>
    </source>
</evidence>
<evidence type="ECO:0008006" key="3">
    <source>
        <dbReference type="Google" id="ProtNLM"/>
    </source>
</evidence>
<organism evidence="1 2">
    <name type="scientific">Halobacillus yeomjeoni</name>
    <dbReference type="NCBI Taxonomy" id="311194"/>
    <lineage>
        <taxon>Bacteria</taxon>
        <taxon>Bacillati</taxon>
        <taxon>Bacillota</taxon>
        <taxon>Bacilli</taxon>
        <taxon>Bacillales</taxon>
        <taxon>Bacillaceae</taxon>
        <taxon>Halobacillus</taxon>
    </lineage>
</organism>
<sequence>MTDKNLVWYASFGSNINADRFLCYIQGGKPELSNDTERGCRDATLPRNEKPFIMNHPVFFAKEAARWNGGGVAFIDPDRYSEQKTYSNMYLVTREQFQDIVAQENKLDSFEMDFEEVMEKRSKKVQDSWYGNILYLGDEDGHPVFTFTTPVPISPEEVKKPSVEYLSTIIGGLKKGVDLNEEQIVEYFMEVPGVKGEFTEKELRAVVEKV</sequence>
<accession>A0A931MWL6</accession>
<proteinExistence type="predicted"/>
<comment type="caution">
    <text evidence="1">The sequence shown here is derived from an EMBL/GenBank/DDBJ whole genome shotgun (WGS) entry which is preliminary data.</text>
</comment>
<dbReference type="Gene3D" id="3.10.490.10">
    <property type="entry name" value="Gamma-glutamyl cyclotransferase-like"/>
    <property type="match status" value="1"/>
</dbReference>
<dbReference type="AlphaFoldDB" id="A0A931MWL6"/>
<gene>
    <name evidence="1" type="ORF">H0267_14355</name>
</gene>
<dbReference type="Proteomes" id="UP000614490">
    <property type="component" value="Unassembled WGS sequence"/>
</dbReference>
<reference evidence="1 2" key="1">
    <citation type="journal article" date="2005" name="Int. J. Syst. Evol. Microbiol.">
        <title>Halobacillus yeomjeoni sp. nov., isolated from a marine solar saltern in Korea.</title>
        <authorList>
            <person name="Yoon J.H."/>
            <person name="Kang S.J."/>
            <person name="Lee C.H."/>
            <person name="Oh H.W."/>
            <person name="Oh T.K."/>
        </authorList>
    </citation>
    <scope>NUCLEOTIDE SEQUENCE [LARGE SCALE GENOMIC DNA]</scope>
    <source>
        <strain evidence="1 2">KCTC 3957</strain>
    </source>
</reference>
<evidence type="ECO:0000313" key="1">
    <source>
        <dbReference type="EMBL" id="MBH0231406.1"/>
    </source>
</evidence>
<dbReference type="RefSeq" id="WP_197318031.1">
    <property type="nucleotide sequence ID" value="NZ_JADZSC010000003.1"/>
</dbReference>